<evidence type="ECO:0000256" key="7">
    <source>
        <dbReference type="ARBA" id="ARBA00023242"/>
    </source>
</evidence>
<keyword evidence="8" id="KW-0175">Coiled coil</keyword>
<dbReference type="AlphaFoldDB" id="A0A9P7SW07"/>
<feature type="compositionally biased region" description="Acidic residues" evidence="9">
    <location>
        <begin position="142"/>
        <end position="151"/>
    </location>
</feature>
<sequence length="151" mass="17218">MRHRHTKLLALAEFLKTKAEPAIYYLPWKRTTDQEDVIEEQIRAAKSTIATEEEEFKALKERHVARYGMRRDSHQREETTERTQGEKTMQQEELGRNEEDTQATQAAQAAQAAQATPMKGDAQVQEAAAEQDAHDESGDVLVDGDEDMVIY</sequence>
<evidence type="ECO:0000256" key="9">
    <source>
        <dbReference type="SAM" id="MobiDB-lite"/>
    </source>
</evidence>
<feature type="compositionally biased region" description="Basic and acidic residues" evidence="9">
    <location>
        <begin position="67"/>
        <end position="99"/>
    </location>
</feature>
<comment type="similarity">
    <text evidence="2">Belongs to the pinin family.</text>
</comment>
<evidence type="ECO:0000256" key="4">
    <source>
        <dbReference type="ARBA" id="ARBA00023015"/>
    </source>
</evidence>
<dbReference type="InterPro" id="IPR039853">
    <property type="entry name" value="Pinin"/>
</dbReference>
<dbReference type="GO" id="GO:0071013">
    <property type="term" value="C:catalytic step 2 spliceosome"/>
    <property type="evidence" value="ECO:0007669"/>
    <property type="project" value="TreeGrafter"/>
</dbReference>
<reference evidence="11" key="1">
    <citation type="journal article" date="2020" name="bioRxiv">
        <title>Whole genome comparisons of ergot fungi reveals the divergence and evolution of species within the genus Claviceps are the result of varying mechanisms driving genome evolution and host range expansion.</title>
        <authorList>
            <person name="Wyka S.A."/>
            <person name="Mondo S.J."/>
            <person name="Liu M."/>
            <person name="Dettman J."/>
            <person name="Nalam V."/>
            <person name="Broders K.D."/>
        </authorList>
    </citation>
    <scope>NUCLEOTIDE SEQUENCE</scope>
    <source>
        <strain evidence="11">CCC 602</strain>
    </source>
</reference>
<dbReference type="GO" id="GO:0006397">
    <property type="term" value="P:mRNA processing"/>
    <property type="evidence" value="ECO:0007669"/>
    <property type="project" value="UniProtKB-KW"/>
</dbReference>
<evidence type="ECO:0000256" key="6">
    <source>
        <dbReference type="ARBA" id="ARBA00023187"/>
    </source>
</evidence>
<dbReference type="InterPro" id="IPR006786">
    <property type="entry name" value="Pinin_SDK_MemA"/>
</dbReference>
<proteinExistence type="inferred from homology"/>
<evidence type="ECO:0000256" key="2">
    <source>
        <dbReference type="ARBA" id="ARBA00010386"/>
    </source>
</evidence>
<feature type="region of interest" description="Disordered" evidence="9">
    <location>
        <begin position="67"/>
        <end position="151"/>
    </location>
</feature>
<keyword evidence="7" id="KW-0539">Nucleus</keyword>
<keyword evidence="5" id="KW-0804">Transcription</keyword>
<evidence type="ECO:0000256" key="3">
    <source>
        <dbReference type="ARBA" id="ARBA00022664"/>
    </source>
</evidence>
<comment type="subcellular location">
    <subcellularLocation>
        <location evidence="1">Nucleus</location>
    </subcellularLocation>
</comment>
<evidence type="ECO:0000313" key="12">
    <source>
        <dbReference type="Proteomes" id="UP000748025"/>
    </source>
</evidence>
<dbReference type="OrthoDB" id="330772at2759"/>
<protein>
    <recommendedName>
        <fullName evidence="10">Pinin/SDK/MemA protein domain-containing protein</fullName>
    </recommendedName>
</protein>
<feature type="coiled-coil region" evidence="8">
    <location>
        <begin position="35"/>
        <end position="62"/>
    </location>
</feature>
<dbReference type="PANTHER" id="PTHR12707">
    <property type="entry name" value="PINN"/>
    <property type="match status" value="1"/>
</dbReference>
<gene>
    <name evidence="11" type="ORF">E4U43_001334</name>
</gene>
<dbReference type="Proteomes" id="UP000748025">
    <property type="component" value="Unassembled WGS sequence"/>
</dbReference>
<keyword evidence="6" id="KW-0508">mRNA splicing</keyword>
<dbReference type="PANTHER" id="PTHR12707:SF0">
    <property type="entry name" value="PININ"/>
    <property type="match status" value="1"/>
</dbReference>
<keyword evidence="12" id="KW-1185">Reference proteome</keyword>
<evidence type="ECO:0000256" key="1">
    <source>
        <dbReference type="ARBA" id="ARBA00004123"/>
    </source>
</evidence>
<dbReference type="EMBL" id="SRPW01001433">
    <property type="protein sequence ID" value="KAG6001368.1"/>
    <property type="molecule type" value="Genomic_DNA"/>
</dbReference>
<evidence type="ECO:0000259" key="10">
    <source>
        <dbReference type="Pfam" id="PF04696"/>
    </source>
</evidence>
<name>A0A9P7SW07_9HYPO</name>
<accession>A0A9P7SW07</accession>
<dbReference type="GO" id="GO:0008380">
    <property type="term" value="P:RNA splicing"/>
    <property type="evidence" value="ECO:0007669"/>
    <property type="project" value="UniProtKB-KW"/>
</dbReference>
<feature type="domain" description="Pinin/SDK/MemA protein" evidence="10">
    <location>
        <begin position="1"/>
        <end position="42"/>
    </location>
</feature>
<evidence type="ECO:0000313" key="11">
    <source>
        <dbReference type="EMBL" id="KAG6001368.1"/>
    </source>
</evidence>
<comment type="caution">
    <text evidence="11">The sequence shown here is derived from an EMBL/GenBank/DDBJ whole genome shotgun (WGS) entry which is preliminary data.</text>
</comment>
<keyword evidence="4" id="KW-0805">Transcription regulation</keyword>
<organism evidence="11 12">
    <name type="scientific">Claviceps pusilla</name>
    <dbReference type="NCBI Taxonomy" id="123648"/>
    <lineage>
        <taxon>Eukaryota</taxon>
        <taxon>Fungi</taxon>
        <taxon>Dikarya</taxon>
        <taxon>Ascomycota</taxon>
        <taxon>Pezizomycotina</taxon>
        <taxon>Sordariomycetes</taxon>
        <taxon>Hypocreomycetidae</taxon>
        <taxon>Hypocreales</taxon>
        <taxon>Clavicipitaceae</taxon>
        <taxon>Claviceps</taxon>
    </lineage>
</organism>
<keyword evidence="3" id="KW-0507">mRNA processing</keyword>
<evidence type="ECO:0000256" key="8">
    <source>
        <dbReference type="SAM" id="Coils"/>
    </source>
</evidence>
<feature type="compositionally biased region" description="Low complexity" evidence="9">
    <location>
        <begin position="102"/>
        <end position="130"/>
    </location>
</feature>
<dbReference type="Pfam" id="PF04696">
    <property type="entry name" value="Pinin_SDK_memA"/>
    <property type="match status" value="1"/>
</dbReference>
<evidence type="ECO:0000256" key="5">
    <source>
        <dbReference type="ARBA" id="ARBA00023163"/>
    </source>
</evidence>